<organism evidence="4 5">
    <name type="scientific">Peiella sedimenti</name>
    <dbReference type="NCBI Taxonomy" id="3061083"/>
    <lineage>
        <taxon>Bacteria</taxon>
        <taxon>Pseudomonadati</taxon>
        <taxon>Pseudomonadota</taxon>
        <taxon>Alphaproteobacteria</taxon>
        <taxon>Caulobacterales</taxon>
        <taxon>Caulobacteraceae</taxon>
        <taxon>Peiella</taxon>
    </lineage>
</organism>
<dbReference type="InterPro" id="IPR012338">
    <property type="entry name" value="Beta-lactam/transpept-like"/>
</dbReference>
<keyword evidence="1" id="KW-0732">Signal</keyword>
<feature type="domain" description="Peptidase S12 Pab87-related C-terminal" evidence="3">
    <location>
        <begin position="429"/>
        <end position="507"/>
    </location>
</feature>
<dbReference type="Pfam" id="PF11954">
    <property type="entry name" value="DUF3471"/>
    <property type="match status" value="1"/>
</dbReference>
<reference evidence="4" key="1">
    <citation type="submission" date="2023-07" db="EMBL/GenBank/DDBJ databases">
        <title>Brevundimonas soil sp. nov., isolated from the soil of chemical plant.</title>
        <authorList>
            <person name="Wu N."/>
        </authorList>
    </citation>
    <scope>NUCLEOTIDE SEQUENCE</scope>
    <source>
        <strain evidence="4">XZ-24</strain>
    </source>
</reference>
<accession>A0ABT8SHG7</accession>
<dbReference type="InterPro" id="IPR001466">
    <property type="entry name" value="Beta-lactam-related"/>
</dbReference>
<dbReference type="SUPFAM" id="SSF56601">
    <property type="entry name" value="beta-lactamase/transpeptidase-like"/>
    <property type="match status" value="1"/>
</dbReference>
<feature type="chain" id="PRO_5046863714" evidence="1">
    <location>
        <begin position="17"/>
        <end position="515"/>
    </location>
</feature>
<dbReference type="Gene3D" id="2.40.128.600">
    <property type="match status" value="1"/>
</dbReference>
<feature type="signal peptide" evidence="1">
    <location>
        <begin position="1"/>
        <end position="16"/>
    </location>
</feature>
<dbReference type="Proteomes" id="UP001169063">
    <property type="component" value="Unassembled WGS sequence"/>
</dbReference>
<dbReference type="Gene3D" id="3.40.710.10">
    <property type="entry name" value="DD-peptidase/beta-lactamase superfamily"/>
    <property type="match status" value="1"/>
</dbReference>
<evidence type="ECO:0000313" key="4">
    <source>
        <dbReference type="EMBL" id="MDO1558014.1"/>
    </source>
</evidence>
<protein>
    <submittedName>
        <fullName evidence="4">Serine hydrolase</fullName>
    </submittedName>
</protein>
<dbReference type="Pfam" id="PF00144">
    <property type="entry name" value="Beta-lactamase"/>
    <property type="match status" value="1"/>
</dbReference>
<comment type="caution">
    <text evidence="4">The sequence shown here is derived from an EMBL/GenBank/DDBJ whole genome shotgun (WGS) entry which is preliminary data.</text>
</comment>
<keyword evidence="4" id="KW-0378">Hydrolase</keyword>
<proteinExistence type="predicted"/>
<evidence type="ECO:0000259" key="3">
    <source>
        <dbReference type="Pfam" id="PF11954"/>
    </source>
</evidence>
<name>A0ABT8SHG7_9CAUL</name>
<evidence type="ECO:0000256" key="1">
    <source>
        <dbReference type="SAM" id="SignalP"/>
    </source>
</evidence>
<dbReference type="GO" id="GO:0016787">
    <property type="term" value="F:hydrolase activity"/>
    <property type="evidence" value="ECO:0007669"/>
    <property type="project" value="UniProtKB-KW"/>
</dbReference>
<dbReference type="InterPro" id="IPR021860">
    <property type="entry name" value="Peptidase_S12_Pab87-rel_C"/>
</dbReference>
<dbReference type="PANTHER" id="PTHR46825">
    <property type="entry name" value="D-ALANYL-D-ALANINE-CARBOXYPEPTIDASE/ENDOPEPTIDASE AMPH"/>
    <property type="match status" value="1"/>
</dbReference>
<evidence type="ECO:0000259" key="2">
    <source>
        <dbReference type="Pfam" id="PF00144"/>
    </source>
</evidence>
<dbReference type="InterPro" id="IPR050491">
    <property type="entry name" value="AmpC-like"/>
</dbReference>
<evidence type="ECO:0000313" key="5">
    <source>
        <dbReference type="Proteomes" id="UP001169063"/>
    </source>
</evidence>
<gene>
    <name evidence="4" type="ORF">Q0812_01055</name>
</gene>
<feature type="domain" description="Beta-lactamase-related" evidence="2">
    <location>
        <begin position="58"/>
        <end position="366"/>
    </location>
</feature>
<keyword evidence="5" id="KW-1185">Reference proteome</keyword>
<dbReference type="RefSeq" id="WP_302108438.1">
    <property type="nucleotide sequence ID" value="NZ_JAUKTR010000001.1"/>
</dbReference>
<dbReference type="EMBL" id="JAUKTR010000001">
    <property type="protein sequence ID" value="MDO1558014.1"/>
    <property type="molecule type" value="Genomic_DNA"/>
</dbReference>
<dbReference type="PANTHER" id="PTHR46825:SF9">
    <property type="entry name" value="BETA-LACTAMASE-RELATED DOMAIN-CONTAINING PROTEIN"/>
    <property type="match status" value="1"/>
</dbReference>
<sequence>MSRLLIALLASSSLMAAPVPTAARTDPAAAVAPVSDADFQRASQQLLDLARAAQVAPGASPAMAVIIVRRGQAPIIWVEGRLDARGDRAADADTPFYIASQTKAYTGLLAQRLDERGVFDLDQTMTDVWPGLRMPQGVDPSAITFRQLLSHQAPFENDAITFRAAYTDLVPYADYPRLLAQASTPREAGFRYDNLGYNVYAAALHARTGKDWRDWLRDDLFQPLGMNRTSARTSDFPAAELAAYHQWMGGDDWSVTPVKPDDTMQAAGGLVTSPHDMARWLQVQLGEPNPVVTRDQVAATHVQQVAAEIRGDVVPCQGYGLGWNICRLGQADVRVHGGGYTGVRSVMAVSPDLGVGFAVLTNSDSMTGGLTQMLTQIFFESLQNSAHPAPTAEQMTAQYGRRIQRLLEGRRQGLERARADAQWGGWSWTPSASELDAYAGRYRSPTLGDLVIDREGQALTARLGVIRATLQAAQADLFGVQTGPLDAPQPVRFARGADGRIQALDWTGDRFERVE</sequence>